<dbReference type="GO" id="GO:0005737">
    <property type="term" value="C:cytoplasm"/>
    <property type="evidence" value="ECO:0007669"/>
    <property type="project" value="UniProtKB-ARBA"/>
</dbReference>
<feature type="compositionally biased region" description="Polar residues" evidence="11">
    <location>
        <begin position="838"/>
        <end position="866"/>
    </location>
</feature>
<evidence type="ECO:0000256" key="4">
    <source>
        <dbReference type="ARBA" id="ARBA00022692"/>
    </source>
</evidence>
<dbReference type="EMBL" id="CAJVPS010000369">
    <property type="protein sequence ID" value="CAG8481049.1"/>
    <property type="molecule type" value="Genomic_DNA"/>
</dbReference>
<dbReference type="Gene3D" id="2.60.40.10">
    <property type="entry name" value="Immunoglobulins"/>
    <property type="match status" value="1"/>
</dbReference>
<reference evidence="14" key="1">
    <citation type="submission" date="2021-06" db="EMBL/GenBank/DDBJ databases">
        <authorList>
            <person name="Kallberg Y."/>
            <person name="Tangrot J."/>
            <person name="Rosling A."/>
        </authorList>
    </citation>
    <scope>NUCLEOTIDE SEQUENCE</scope>
    <source>
        <strain evidence="14">FL130A</strain>
    </source>
</reference>
<name>A0A9N8WDX7_9GLOM</name>
<evidence type="ECO:0000256" key="9">
    <source>
        <dbReference type="ARBA" id="ARBA00023136"/>
    </source>
</evidence>
<keyword evidence="9 12" id="KW-0472">Membrane</keyword>
<dbReference type="SUPFAM" id="SSF160240">
    <property type="entry name" value="Cation efflux protein cytoplasmic domain-like"/>
    <property type="match status" value="1"/>
</dbReference>
<keyword evidence="4 12" id="KW-0812">Transmembrane</keyword>
<dbReference type="GO" id="GO:0008324">
    <property type="term" value="F:monoatomic cation transmembrane transporter activity"/>
    <property type="evidence" value="ECO:0007669"/>
    <property type="project" value="InterPro"/>
</dbReference>
<dbReference type="InterPro" id="IPR058533">
    <property type="entry name" value="Cation_efflux_TM"/>
</dbReference>
<dbReference type="PROSITE" id="PS01357">
    <property type="entry name" value="ZF_ZZ_1"/>
    <property type="match status" value="2"/>
</dbReference>
<feature type="region of interest" description="Disordered" evidence="11">
    <location>
        <begin position="560"/>
        <end position="611"/>
    </location>
</feature>
<evidence type="ECO:0000313" key="14">
    <source>
        <dbReference type="EMBL" id="CAG8481049.1"/>
    </source>
</evidence>
<dbReference type="InterPro" id="IPR002524">
    <property type="entry name" value="Cation_efflux"/>
</dbReference>
<dbReference type="FunFam" id="1.20.1510.10:FF:000006">
    <property type="entry name" value="Divalent cation efflux transporter"/>
    <property type="match status" value="1"/>
</dbReference>
<comment type="caution">
    <text evidence="14">The sequence shown here is derived from an EMBL/GenBank/DDBJ whole genome shotgun (WGS) entry which is preliminary data.</text>
</comment>
<keyword evidence="7" id="KW-0862">Zinc</keyword>
<feature type="region of interest" description="Disordered" evidence="11">
    <location>
        <begin position="838"/>
        <end position="1081"/>
    </location>
</feature>
<feature type="compositionally biased region" description="Low complexity" evidence="11">
    <location>
        <begin position="1017"/>
        <end position="1029"/>
    </location>
</feature>
<dbReference type="Gene3D" id="3.30.60.90">
    <property type="match status" value="3"/>
</dbReference>
<dbReference type="GO" id="GO:0070013">
    <property type="term" value="C:intracellular organelle lumen"/>
    <property type="evidence" value="ECO:0007669"/>
    <property type="project" value="UniProtKB-ARBA"/>
</dbReference>
<dbReference type="OrthoDB" id="661148at2759"/>
<dbReference type="FunFam" id="3.30.60.90:FF:000007">
    <property type="entry name" value="Next to BRCA1 gene 1 protein"/>
    <property type="match status" value="1"/>
</dbReference>
<feature type="domain" description="ZZ-type" evidence="13">
    <location>
        <begin position="749"/>
        <end position="802"/>
    </location>
</feature>
<evidence type="ECO:0000256" key="5">
    <source>
        <dbReference type="ARBA" id="ARBA00022723"/>
    </source>
</evidence>
<gene>
    <name evidence="14" type="ORF">ALEPTO_LOCUS2489</name>
</gene>
<dbReference type="GO" id="GO:0016020">
    <property type="term" value="C:membrane"/>
    <property type="evidence" value="ECO:0007669"/>
    <property type="project" value="UniProtKB-SubCell"/>
</dbReference>
<dbReference type="InterPro" id="IPR027470">
    <property type="entry name" value="Cation_efflux_CTD"/>
</dbReference>
<feature type="compositionally biased region" description="Basic and acidic residues" evidence="11">
    <location>
        <begin position="1071"/>
        <end position="1081"/>
    </location>
</feature>
<dbReference type="SUPFAM" id="SSF57850">
    <property type="entry name" value="RING/U-box"/>
    <property type="match status" value="3"/>
</dbReference>
<dbReference type="PANTHER" id="PTHR20930">
    <property type="entry name" value="OVARIAN CARCINOMA ANTIGEN CA125-RELATED"/>
    <property type="match status" value="1"/>
</dbReference>
<dbReference type="CDD" id="cd02249">
    <property type="entry name" value="ZZ"/>
    <property type="match status" value="1"/>
</dbReference>
<feature type="compositionally biased region" description="Basic and acidic residues" evidence="11">
    <location>
        <begin position="584"/>
        <end position="593"/>
    </location>
</feature>
<keyword evidence="15" id="KW-1185">Reference proteome</keyword>
<dbReference type="SUPFAM" id="SSF54277">
    <property type="entry name" value="CAD &amp; PB1 domains"/>
    <property type="match status" value="1"/>
</dbReference>
<keyword evidence="8 12" id="KW-1133">Transmembrane helix</keyword>
<evidence type="ECO:0000256" key="7">
    <source>
        <dbReference type="ARBA" id="ARBA00022833"/>
    </source>
</evidence>
<evidence type="ECO:0000313" key="15">
    <source>
        <dbReference type="Proteomes" id="UP000789508"/>
    </source>
</evidence>
<keyword evidence="6 10" id="KW-0863">Zinc-finger</keyword>
<dbReference type="CDD" id="cd02340">
    <property type="entry name" value="ZZ_NBR1_like"/>
    <property type="match status" value="2"/>
</dbReference>
<proteinExistence type="inferred from homology"/>
<keyword evidence="3" id="KW-0813">Transport</keyword>
<dbReference type="GO" id="GO:0030003">
    <property type="term" value="P:intracellular monoatomic cation homeostasis"/>
    <property type="evidence" value="ECO:0007669"/>
    <property type="project" value="UniProtKB-ARBA"/>
</dbReference>
<evidence type="ECO:0000256" key="6">
    <source>
        <dbReference type="ARBA" id="ARBA00022771"/>
    </source>
</evidence>
<comment type="subcellular location">
    <subcellularLocation>
        <location evidence="1">Membrane</location>
        <topology evidence="1">Multi-pass membrane protein</topology>
    </subcellularLocation>
</comment>
<feature type="compositionally biased region" description="Low complexity" evidence="11">
    <location>
        <begin position="457"/>
        <end position="482"/>
    </location>
</feature>
<feature type="transmembrane region" description="Helical" evidence="12">
    <location>
        <begin position="180"/>
        <end position="201"/>
    </location>
</feature>
<feature type="compositionally biased region" description="Polar residues" evidence="11">
    <location>
        <begin position="594"/>
        <end position="611"/>
    </location>
</feature>
<sequence length="1338" mass="146215">MLLYCGRIVHSRVTAGTLSKTAKNIPTQLATLFSINNATNVSLHSSKTGFCTNLHARYVSKPPIKLSAANYFQQRWHQIIHRHEHGGEDHAHSHSRLAFALSDTRRRGTRITLIGLGANVGLAVAKGLAGWLMHSASLVADAFHSLSDLASDFVTLYTFRTSRKPADERHPYGYGKYETVGSLAVSSLLILGAVGIGHHSYELLMNVINLNIPNNVSEIAQNIASAPIHENSKLNPNAAWFAAASVVVNEALYRTTLKIGIEERSDVLVANAWHHRSDAASSFVALGAIGGSYLGFPLLDPIGGMLVAGMIMKNGIETMLVSLRELVDVRVEEDIIKKVEEPNVVNFHSIRGRKSGPFHMVDMILQVPGNISVSRAHQIEEQVRKAVKEECESLSNLFDLEHFKIRYSDEDADAITVENDLDLMEAVNHLSSLSRNQDKLVVRLFLEKTNLPIIPTPTETPITRKASTASTAKSAATKSTRANETNKNNIASSSKEASSNVVEEPTTSTVEKIDDQIERVVNTSFKNLQTMVQNMVSQISSSLERDLSMSISNLNTITAVPREQIKDESQSQQSNKTDTNTKNNKKDDKKDNEIGSSTSKPTETQQISRFVPNSSTEPVVHHGIICDCCHQTIQGMRWKCQTCPNFDLCQVCKSKAPSVHRHPSSHNFRPIPYPSHVSKTQSTSNLHSAICDYCESVIFGIRHKCINCPDFDLCSNCISLAPMQHPNHTFMPIHRPGEPEIKIPDAINHPGIRCDGCSKAINGVRYKCGNCPDFDLCGNCEASPLNKHDENHVFIKIKKPVIIPISSREPLLQNFYSGSDLKSPRTKSLTTLAEISNKSKSQEEIQQAAPSSSVVTSQKTAQSAPAPQSKQTVPSSSVPTSPKVTQPLAVSQSQKVVPSSSSPVPQSQKVPSSSTSTSPKVTQPLAVSQSQKAAPSSSTSTSQRVTQPSSVSQSQKTASISSAPASQKAASSSTVSSQKSLSSVSSQKSLSSVSSQKSALSAMREINTLKKEERSFFKTSSRKSSSQSSEKTEPMISRAPTALYEPSTVLPPSPIFYRTQSSSSSSLSSRPTKEVEKTEKVPELEKAVEPKANLALRASFIEDVNVPDGTVLPSQAQFLKIWKMTNDGDVTWPATTALQFVGGQEMFNEAHLKSEQKQNVPQFKVGPLEPNKTVCITADLQAPAEPGRYVSYWRLTDGLGVGNRFGHRVWCDIIVEAADQQSSMSSSMIFPILTYDQQSISIDQLSVSESTTQSVPASIQTSVRTSDVERLVEADEDPFQDPADDFIVVDKYEKYFEAERSYLNDTETASSMAASVEENNSVVDHNSVVELQNLAEMV</sequence>
<organism evidence="14 15">
    <name type="scientific">Ambispora leptoticha</name>
    <dbReference type="NCBI Taxonomy" id="144679"/>
    <lineage>
        <taxon>Eukaryota</taxon>
        <taxon>Fungi</taxon>
        <taxon>Fungi incertae sedis</taxon>
        <taxon>Mucoromycota</taxon>
        <taxon>Glomeromycotina</taxon>
        <taxon>Glomeromycetes</taxon>
        <taxon>Archaeosporales</taxon>
        <taxon>Ambisporaceae</taxon>
        <taxon>Ambispora</taxon>
    </lineage>
</organism>
<dbReference type="InterPro" id="IPR043145">
    <property type="entry name" value="Znf_ZZ_sf"/>
</dbReference>
<evidence type="ECO:0000256" key="3">
    <source>
        <dbReference type="ARBA" id="ARBA00022448"/>
    </source>
</evidence>
<dbReference type="CDD" id="cd05992">
    <property type="entry name" value="PB1"/>
    <property type="match status" value="1"/>
</dbReference>
<accession>A0A9N8WDX7</accession>
<feature type="compositionally biased region" description="Low complexity" evidence="11">
    <location>
        <begin position="867"/>
        <end position="1001"/>
    </location>
</feature>
<dbReference type="SMART" id="SM00291">
    <property type="entry name" value="ZnF_ZZ"/>
    <property type="match status" value="3"/>
</dbReference>
<feature type="domain" description="ZZ-type" evidence="13">
    <location>
        <begin position="621"/>
        <end position="676"/>
    </location>
</feature>
<dbReference type="Pfam" id="PF16916">
    <property type="entry name" value="ZT_dimer"/>
    <property type="match status" value="1"/>
</dbReference>
<feature type="compositionally biased region" description="Polar residues" evidence="11">
    <location>
        <begin position="483"/>
        <end position="510"/>
    </location>
</feature>
<dbReference type="SUPFAM" id="SSF161111">
    <property type="entry name" value="Cation efflux protein transmembrane domain-like"/>
    <property type="match status" value="1"/>
</dbReference>
<dbReference type="InterPro" id="IPR036837">
    <property type="entry name" value="Cation_efflux_CTD_sf"/>
</dbReference>
<comment type="similarity">
    <text evidence="2">Belongs to the cation diffusion facilitator (CDF) transporter (TC 2.A.4) family.</text>
</comment>
<evidence type="ECO:0000256" key="12">
    <source>
        <dbReference type="SAM" id="Phobius"/>
    </source>
</evidence>
<dbReference type="InterPro" id="IPR027469">
    <property type="entry name" value="Cation_efflux_TMD_sf"/>
</dbReference>
<dbReference type="CDD" id="cd14947">
    <property type="entry name" value="NBR1_like"/>
    <property type="match status" value="1"/>
</dbReference>
<dbReference type="Pfam" id="PF01545">
    <property type="entry name" value="Cation_efflux"/>
    <property type="match status" value="1"/>
</dbReference>
<dbReference type="InterPro" id="IPR032350">
    <property type="entry name" value="Nbr1_FW"/>
</dbReference>
<dbReference type="InterPro" id="IPR013783">
    <property type="entry name" value="Ig-like_fold"/>
</dbReference>
<evidence type="ECO:0000256" key="1">
    <source>
        <dbReference type="ARBA" id="ARBA00004141"/>
    </source>
</evidence>
<dbReference type="NCBIfam" id="TIGR01297">
    <property type="entry name" value="CDF"/>
    <property type="match status" value="1"/>
</dbReference>
<dbReference type="Pfam" id="PF00569">
    <property type="entry name" value="ZZ"/>
    <property type="match status" value="3"/>
</dbReference>
<dbReference type="PANTHER" id="PTHR20930:SF0">
    <property type="entry name" value="PROTEIN ILRUN"/>
    <property type="match status" value="1"/>
</dbReference>
<dbReference type="Gene3D" id="1.20.1510.10">
    <property type="entry name" value="Cation efflux protein transmembrane domain"/>
    <property type="match status" value="1"/>
</dbReference>
<evidence type="ECO:0000256" key="2">
    <source>
        <dbReference type="ARBA" id="ARBA00008114"/>
    </source>
</evidence>
<evidence type="ECO:0000256" key="8">
    <source>
        <dbReference type="ARBA" id="ARBA00022989"/>
    </source>
</evidence>
<evidence type="ECO:0000259" key="13">
    <source>
        <dbReference type="PROSITE" id="PS50135"/>
    </source>
</evidence>
<dbReference type="InterPro" id="IPR000433">
    <property type="entry name" value="Znf_ZZ"/>
</dbReference>
<keyword evidence="5" id="KW-0479">Metal-binding</keyword>
<feature type="region of interest" description="Disordered" evidence="11">
    <location>
        <begin position="457"/>
        <end position="510"/>
    </location>
</feature>
<evidence type="ECO:0000256" key="10">
    <source>
        <dbReference type="PROSITE-ProRule" id="PRU00228"/>
    </source>
</evidence>
<dbReference type="GO" id="GO:0098771">
    <property type="term" value="P:inorganic ion homeostasis"/>
    <property type="evidence" value="ECO:0007669"/>
    <property type="project" value="UniProtKB-ARBA"/>
</dbReference>
<dbReference type="PROSITE" id="PS50135">
    <property type="entry name" value="ZF_ZZ_2"/>
    <property type="match status" value="2"/>
</dbReference>
<dbReference type="Gene3D" id="3.30.70.1350">
    <property type="entry name" value="Cation efflux protein, cytoplasmic domain"/>
    <property type="match status" value="1"/>
</dbReference>
<dbReference type="Pfam" id="PF16158">
    <property type="entry name" value="N_BRCA1_IG"/>
    <property type="match status" value="1"/>
</dbReference>
<dbReference type="Proteomes" id="UP000789508">
    <property type="component" value="Unassembled WGS sequence"/>
</dbReference>
<feature type="compositionally biased region" description="Basic and acidic residues" evidence="11">
    <location>
        <begin position="1007"/>
        <end position="1016"/>
    </location>
</feature>
<feature type="transmembrane region" description="Helical" evidence="12">
    <location>
        <begin position="111"/>
        <end position="132"/>
    </location>
</feature>
<dbReference type="GO" id="GO:0008270">
    <property type="term" value="F:zinc ion binding"/>
    <property type="evidence" value="ECO:0007669"/>
    <property type="project" value="UniProtKB-KW"/>
</dbReference>
<protein>
    <submittedName>
        <fullName evidence="14">10357_t:CDS:1</fullName>
    </submittedName>
</protein>
<evidence type="ECO:0000256" key="11">
    <source>
        <dbReference type="SAM" id="MobiDB-lite"/>
    </source>
</evidence>